<feature type="repeat" description="PPR" evidence="3">
    <location>
        <begin position="9"/>
        <end position="43"/>
    </location>
</feature>
<dbReference type="STRING" id="3818.A0A445ECI3"/>
<dbReference type="PROSITE" id="PS51375">
    <property type="entry name" value="PPR"/>
    <property type="match status" value="1"/>
</dbReference>
<evidence type="ECO:0000256" key="1">
    <source>
        <dbReference type="ARBA" id="ARBA00007626"/>
    </source>
</evidence>
<dbReference type="EMBL" id="SDMP01000002">
    <property type="protein sequence ID" value="RYR73019.1"/>
    <property type="molecule type" value="Genomic_DNA"/>
</dbReference>
<evidence type="ECO:0008006" key="6">
    <source>
        <dbReference type="Google" id="ProtNLM"/>
    </source>
</evidence>
<organism evidence="4 5">
    <name type="scientific">Arachis hypogaea</name>
    <name type="common">Peanut</name>
    <dbReference type="NCBI Taxonomy" id="3818"/>
    <lineage>
        <taxon>Eukaryota</taxon>
        <taxon>Viridiplantae</taxon>
        <taxon>Streptophyta</taxon>
        <taxon>Embryophyta</taxon>
        <taxon>Tracheophyta</taxon>
        <taxon>Spermatophyta</taxon>
        <taxon>Magnoliopsida</taxon>
        <taxon>eudicotyledons</taxon>
        <taxon>Gunneridae</taxon>
        <taxon>Pentapetalae</taxon>
        <taxon>rosids</taxon>
        <taxon>fabids</taxon>
        <taxon>Fabales</taxon>
        <taxon>Fabaceae</taxon>
        <taxon>Papilionoideae</taxon>
        <taxon>50 kb inversion clade</taxon>
        <taxon>dalbergioids sensu lato</taxon>
        <taxon>Dalbergieae</taxon>
        <taxon>Pterocarpus clade</taxon>
        <taxon>Arachis</taxon>
    </lineage>
</organism>
<evidence type="ECO:0000256" key="2">
    <source>
        <dbReference type="ARBA" id="ARBA00022737"/>
    </source>
</evidence>
<reference evidence="4 5" key="1">
    <citation type="submission" date="2019-01" db="EMBL/GenBank/DDBJ databases">
        <title>Sequencing of cultivated peanut Arachis hypogaea provides insights into genome evolution and oil improvement.</title>
        <authorList>
            <person name="Chen X."/>
        </authorList>
    </citation>
    <scope>NUCLEOTIDE SEQUENCE [LARGE SCALE GENOMIC DNA]</scope>
    <source>
        <strain evidence="5">cv. Fuhuasheng</strain>
        <tissue evidence="4">Leaves</tissue>
    </source>
</reference>
<dbReference type="InterPro" id="IPR011990">
    <property type="entry name" value="TPR-like_helical_dom_sf"/>
</dbReference>
<accession>A0A445ECI3</accession>
<keyword evidence="2" id="KW-0677">Repeat</keyword>
<dbReference type="Proteomes" id="UP000289738">
    <property type="component" value="Chromosome A02"/>
</dbReference>
<dbReference type="AlphaFoldDB" id="A0A445ECI3"/>
<gene>
    <name evidence="4" type="ORF">Ahy_A02g007280</name>
</gene>
<sequence>MNSLGFGYNLVAHNYILHGLGKAGHIDHAMKWFESMEVKDSFTYTIIVRNLCRARRFLCASKIMVLCLNSGFRILRATQRAVIDGLCSIGYTNEVRKLKLKLRANCSVSSLLLQIV</sequence>
<proteinExistence type="inferred from homology"/>
<keyword evidence="5" id="KW-1185">Reference proteome</keyword>
<protein>
    <recommendedName>
        <fullName evidence="6">Pentatricopeptide repeat-containing protein</fullName>
    </recommendedName>
</protein>
<evidence type="ECO:0000256" key="3">
    <source>
        <dbReference type="PROSITE-ProRule" id="PRU00708"/>
    </source>
</evidence>
<dbReference type="NCBIfam" id="TIGR00756">
    <property type="entry name" value="PPR"/>
    <property type="match status" value="1"/>
</dbReference>
<evidence type="ECO:0000313" key="5">
    <source>
        <dbReference type="Proteomes" id="UP000289738"/>
    </source>
</evidence>
<dbReference type="Gene3D" id="1.25.40.10">
    <property type="entry name" value="Tetratricopeptide repeat domain"/>
    <property type="match status" value="1"/>
</dbReference>
<dbReference type="Pfam" id="PF13041">
    <property type="entry name" value="PPR_2"/>
    <property type="match status" value="1"/>
</dbReference>
<dbReference type="GO" id="GO:0003729">
    <property type="term" value="F:mRNA binding"/>
    <property type="evidence" value="ECO:0007669"/>
    <property type="project" value="TreeGrafter"/>
</dbReference>
<evidence type="ECO:0000313" key="4">
    <source>
        <dbReference type="EMBL" id="RYR73019.1"/>
    </source>
</evidence>
<comment type="caution">
    <text evidence="4">The sequence shown here is derived from an EMBL/GenBank/DDBJ whole genome shotgun (WGS) entry which is preliminary data.</text>
</comment>
<dbReference type="PANTHER" id="PTHR47932">
    <property type="entry name" value="ATPASE EXPRESSION PROTEIN 3"/>
    <property type="match status" value="1"/>
</dbReference>
<name>A0A445ECI3_ARAHY</name>
<dbReference type="PANTHER" id="PTHR47932:SF33">
    <property type="entry name" value="OS02G0793200 PROTEIN"/>
    <property type="match status" value="1"/>
</dbReference>
<dbReference type="InterPro" id="IPR002885">
    <property type="entry name" value="PPR_rpt"/>
</dbReference>
<comment type="similarity">
    <text evidence="1">Belongs to the PPR family. P subfamily.</text>
</comment>